<dbReference type="Gene3D" id="3.30.70.2740">
    <property type="match status" value="1"/>
</dbReference>
<organism evidence="7 8">
    <name type="scientific">Candidatus Protofrankia californiensis</name>
    <dbReference type="NCBI Taxonomy" id="1839754"/>
    <lineage>
        <taxon>Bacteria</taxon>
        <taxon>Bacillati</taxon>
        <taxon>Actinomycetota</taxon>
        <taxon>Actinomycetes</taxon>
        <taxon>Frankiales</taxon>
        <taxon>Frankiaceae</taxon>
        <taxon>Protofrankia</taxon>
    </lineage>
</organism>
<dbReference type="GO" id="GO:0016491">
    <property type="term" value="F:oxidoreductase activity"/>
    <property type="evidence" value="ECO:0007669"/>
    <property type="project" value="UniProtKB-KW"/>
</dbReference>
<evidence type="ECO:0000256" key="2">
    <source>
        <dbReference type="ARBA" id="ARBA00008000"/>
    </source>
</evidence>
<dbReference type="Pfam" id="PF01565">
    <property type="entry name" value="FAD_binding_4"/>
    <property type="match status" value="1"/>
</dbReference>
<evidence type="ECO:0000313" key="8">
    <source>
        <dbReference type="Proteomes" id="UP000199013"/>
    </source>
</evidence>
<feature type="domain" description="FAD-binding PCMH-type" evidence="6">
    <location>
        <begin position="40"/>
        <end position="219"/>
    </location>
</feature>
<dbReference type="InterPro" id="IPR016166">
    <property type="entry name" value="FAD-bd_PCMH"/>
</dbReference>
<accession>A0A1C3NWC4</accession>
<dbReference type="InterPro" id="IPR016164">
    <property type="entry name" value="FAD-linked_Oxase-like_C"/>
</dbReference>
<dbReference type="InterPro" id="IPR051914">
    <property type="entry name" value="FAD-linked_OxidoTrans_Type4"/>
</dbReference>
<keyword evidence="8" id="KW-1185">Reference proteome</keyword>
<dbReference type="InterPro" id="IPR016169">
    <property type="entry name" value="FAD-bd_PCMH_sub2"/>
</dbReference>
<dbReference type="SUPFAM" id="SSF56176">
    <property type="entry name" value="FAD-binding/transporter-associated domain-like"/>
    <property type="match status" value="1"/>
</dbReference>
<dbReference type="PANTHER" id="PTHR42934">
    <property type="entry name" value="GLYCOLATE OXIDASE SUBUNIT GLCD"/>
    <property type="match status" value="1"/>
</dbReference>
<dbReference type="Pfam" id="PF02913">
    <property type="entry name" value="FAD-oxidase_C"/>
    <property type="match status" value="1"/>
</dbReference>
<dbReference type="Gene3D" id="3.30.465.10">
    <property type="match status" value="1"/>
</dbReference>
<evidence type="ECO:0000256" key="4">
    <source>
        <dbReference type="ARBA" id="ARBA00022827"/>
    </source>
</evidence>
<proteinExistence type="inferred from homology"/>
<dbReference type="EMBL" id="FLUV01000729">
    <property type="protein sequence ID" value="SBW20605.1"/>
    <property type="molecule type" value="Genomic_DNA"/>
</dbReference>
<dbReference type="SUPFAM" id="SSF55103">
    <property type="entry name" value="FAD-linked oxidases, C-terminal domain"/>
    <property type="match status" value="1"/>
</dbReference>
<sequence length="463" mass="48339">MRTSRETLVGALEADLPDGAVVTDPDLLVPYRNDQASGAEAGQPAVAVFPRTTGQVQAVMRAAHARGVPVVPRGAGSGLSGGANATDGCMVLCLDRMDAIRDIRPADGYAVVEPGVINQRLRDAARTHDLWYAPDPASRDWCTIGGNIATNAGGLCCVKYGSTRDAVLGLEVVLADGRVTRIGRRGIKGVAGYDLVSLFVGSEGTLGVVTEARLRLRPLPAPPTTAIAVFPDLVSAGLAVESIMTVATPSLLELMDATTLAAVERFQPMGLDTSAAALLLAQSDLPGQAGEAEADAVVSVCEAAGATESYRSEDPVQADMLLGARRLAFPALERLGAWLLDDIAVPRSRLVETINGIERIAATRDVVIGTFGHAGDGNLHPMIVYPREDPDAGRRALAAFDDLLDLALKAGGTVSGEHGIGVIKRRVLADELDPVAQSLHDSIKQAFDPIGILNPGKALPLRP</sequence>
<evidence type="ECO:0000256" key="1">
    <source>
        <dbReference type="ARBA" id="ARBA00001974"/>
    </source>
</evidence>
<evidence type="ECO:0000256" key="5">
    <source>
        <dbReference type="ARBA" id="ARBA00023002"/>
    </source>
</evidence>
<dbReference type="GO" id="GO:0071949">
    <property type="term" value="F:FAD binding"/>
    <property type="evidence" value="ECO:0007669"/>
    <property type="project" value="InterPro"/>
</dbReference>
<dbReference type="PROSITE" id="PS51387">
    <property type="entry name" value="FAD_PCMH"/>
    <property type="match status" value="1"/>
</dbReference>
<dbReference type="AlphaFoldDB" id="A0A1C3NWC4"/>
<keyword evidence="3" id="KW-0285">Flavoprotein</keyword>
<dbReference type="InterPro" id="IPR006094">
    <property type="entry name" value="Oxid_FAD_bind_N"/>
</dbReference>
<name>A0A1C3NWC4_9ACTN</name>
<dbReference type="Gene3D" id="1.10.45.10">
    <property type="entry name" value="Vanillyl-alcohol Oxidase, Chain A, domain 4"/>
    <property type="match status" value="1"/>
</dbReference>
<comment type="cofactor">
    <cofactor evidence="1">
        <name>FAD</name>
        <dbReference type="ChEBI" id="CHEBI:57692"/>
    </cofactor>
</comment>
<protein>
    <submittedName>
        <fullName evidence="7">FAD/FMN-containing dehydrogenase</fullName>
    </submittedName>
</protein>
<dbReference type="FunFam" id="3.30.70.2740:FF:000001">
    <property type="entry name" value="D-lactate dehydrogenase mitochondrial"/>
    <property type="match status" value="1"/>
</dbReference>
<evidence type="ECO:0000313" key="7">
    <source>
        <dbReference type="EMBL" id="SBW20605.1"/>
    </source>
</evidence>
<keyword evidence="5" id="KW-0560">Oxidoreductase</keyword>
<dbReference type="InterPro" id="IPR036318">
    <property type="entry name" value="FAD-bd_PCMH-like_sf"/>
</dbReference>
<keyword evidence="4" id="KW-0274">FAD</keyword>
<evidence type="ECO:0000256" key="3">
    <source>
        <dbReference type="ARBA" id="ARBA00022630"/>
    </source>
</evidence>
<gene>
    <name evidence="7" type="ORF">FDG2_1746</name>
</gene>
<dbReference type="Proteomes" id="UP000199013">
    <property type="component" value="Unassembled WGS sequence"/>
</dbReference>
<dbReference type="InterPro" id="IPR004113">
    <property type="entry name" value="FAD-bd_oxidored_4_C"/>
</dbReference>
<comment type="similarity">
    <text evidence="2">Belongs to the FAD-binding oxidoreductase/transferase type 4 family.</text>
</comment>
<reference evidence="8" key="1">
    <citation type="submission" date="2016-02" db="EMBL/GenBank/DDBJ databases">
        <authorList>
            <person name="Wibberg D."/>
        </authorList>
    </citation>
    <scope>NUCLEOTIDE SEQUENCE [LARGE SCALE GENOMIC DNA]</scope>
</reference>
<dbReference type="InterPro" id="IPR016171">
    <property type="entry name" value="Vanillyl_alc_oxidase_C-sub2"/>
</dbReference>
<evidence type="ECO:0000259" key="6">
    <source>
        <dbReference type="PROSITE" id="PS51387"/>
    </source>
</evidence>
<dbReference type="FunFam" id="1.10.45.10:FF:000001">
    <property type="entry name" value="D-lactate dehydrogenase mitochondrial"/>
    <property type="match status" value="1"/>
</dbReference>
<dbReference type="PANTHER" id="PTHR42934:SF2">
    <property type="entry name" value="GLYCOLATE OXIDASE SUBUNIT GLCD"/>
    <property type="match status" value="1"/>
</dbReference>